<dbReference type="EMBL" id="CAACVG010008815">
    <property type="protein sequence ID" value="VEN51159.1"/>
    <property type="molecule type" value="Genomic_DNA"/>
</dbReference>
<feature type="domain" description="C2H2-type" evidence="5">
    <location>
        <begin position="255"/>
        <end position="276"/>
    </location>
</feature>
<dbReference type="InterPro" id="IPR013087">
    <property type="entry name" value="Znf_C2H2_type"/>
</dbReference>
<proteinExistence type="predicted"/>
<evidence type="ECO:0000256" key="2">
    <source>
        <dbReference type="ARBA" id="ARBA00022737"/>
    </source>
</evidence>
<dbReference type="OrthoDB" id="6674404at2759"/>
<dbReference type="AlphaFoldDB" id="A0A653CTZ4"/>
<dbReference type="Proteomes" id="UP000410492">
    <property type="component" value="Unassembled WGS sequence"/>
</dbReference>
<gene>
    <name evidence="6" type="ORF">CALMAC_LOCUS11705</name>
</gene>
<evidence type="ECO:0000256" key="3">
    <source>
        <dbReference type="ARBA" id="ARBA00022771"/>
    </source>
</evidence>
<feature type="domain" description="C2H2-type" evidence="5">
    <location>
        <begin position="453"/>
        <end position="474"/>
    </location>
</feature>
<keyword evidence="7" id="KW-1185">Reference proteome</keyword>
<dbReference type="PANTHER" id="PTHR24403:SF67">
    <property type="entry name" value="FI01116P-RELATED"/>
    <property type="match status" value="1"/>
</dbReference>
<sequence>MQNEMLGVEEAMNIEVGAVKTETVEVESELFGIVLTRGPTIKCADTDETVNRTEGYNVENWRNEFEIHNTKVKLEEDVNCEEVKIEVEEVIVKHEIDDLKDANGEIAQIRIKKEQVVKDWKNNLKMQDTKVELEEDVNYGELKIESEELIIKDENVDLNDANGEIDVNRSLEMTTMQNQHLKTKDKWACTHCNTVFKGKLTMDDHIVRMHPDPIVSGSSKIHECTLCIYKTTVKSCLDEHVSQHHKTEDSYKLKCVQCDTIFKRKTNLDEHVARKHPNCVASVSNKIHRCAYCTYQTIVKSKFARHMLKHPADSYKLSTCVYCNATFKNKQALDGHMLKKHPDSIRSISTKMHECTLCAFKTVKKGDLDLHMLKHPETAENYGLKTCIHCKTKFKHKANLDDHILKKHPEYIASVSSKVHKCEYCSYKTTKKDKFIEHMTQHDETADGYKLRCDQCEALFTCRTNLDDHIVKKHPNSIALVSNKIHQCKHCTYQTVIKSKLARHMFEHQEIADSYKLSTCIHCNATFKSERALENHTLRKHSDSPASISSKIYKCADCAFKTVRKADLARHSLEHAETAGSYKFSTCIHCNAKYKYKIRLDEHILRQHPEYIVSVSSKIYECPYCAFNTVIQAHLARHLSKHPFSGDSYKFSTCVSCNATFKGKQAVDDHTLSKHPDSIGHWIHFY</sequence>
<keyword evidence="4" id="KW-0862">Zinc</keyword>
<keyword evidence="2" id="KW-0677">Repeat</keyword>
<dbReference type="SMART" id="SM00355">
    <property type="entry name" value="ZnF_C2H2"/>
    <property type="match status" value="15"/>
</dbReference>
<keyword evidence="1" id="KW-0479">Metal-binding</keyword>
<dbReference type="GO" id="GO:0008270">
    <property type="term" value="F:zinc ion binding"/>
    <property type="evidence" value="ECO:0007669"/>
    <property type="project" value="UniProtKB-KW"/>
</dbReference>
<evidence type="ECO:0000259" key="5">
    <source>
        <dbReference type="PROSITE" id="PS00028"/>
    </source>
</evidence>
<evidence type="ECO:0000256" key="4">
    <source>
        <dbReference type="ARBA" id="ARBA00022833"/>
    </source>
</evidence>
<dbReference type="Gene3D" id="3.30.160.60">
    <property type="entry name" value="Classic Zinc Finger"/>
    <property type="match status" value="7"/>
</dbReference>
<feature type="domain" description="C2H2-type" evidence="5">
    <location>
        <begin position="387"/>
        <end position="408"/>
    </location>
</feature>
<evidence type="ECO:0000313" key="6">
    <source>
        <dbReference type="EMBL" id="VEN51159.1"/>
    </source>
</evidence>
<keyword evidence="3" id="KW-0863">Zinc-finger</keyword>
<dbReference type="PANTHER" id="PTHR24403">
    <property type="entry name" value="ZINC FINGER PROTEIN"/>
    <property type="match status" value="1"/>
</dbReference>
<evidence type="ECO:0000313" key="7">
    <source>
        <dbReference type="Proteomes" id="UP000410492"/>
    </source>
</evidence>
<dbReference type="GO" id="GO:0045944">
    <property type="term" value="P:positive regulation of transcription by RNA polymerase II"/>
    <property type="evidence" value="ECO:0007669"/>
    <property type="project" value="TreeGrafter"/>
</dbReference>
<accession>A0A653CTZ4</accession>
<organism evidence="6 7">
    <name type="scientific">Callosobruchus maculatus</name>
    <name type="common">Southern cowpea weevil</name>
    <name type="synonym">Pulse bruchid</name>
    <dbReference type="NCBI Taxonomy" id="64391"/>
    <lineage>
        <taxon>Eukaryota</taxon>
        <taxon>Metazoa</taxon>
        <taxon>Ecdysozoa</taxon>
        <taxon>Arthropoda</taxon>
        <taxon>Hexapoda</taxon>
        <taxon>Insecta</taxon>
        <taxon>Pterygota</taxon>
        <taxon>Neoptera</taxon>
        <taxon>Endopterygota</taxon>
        <taxon>Coleoptera</taxon>
        <taxon>Polyphaga</taxon>
        <taxon>Cucujiformia</taxon>
        <taxon>Chrysomeloidea</taxon>
        <taxon>Chrysomelidae</taxon>
        <taxon>Bruchinae</taxon>
        <taxon>Bruchini</taxon>
        <taxon>Callosobruchus</taxon>
    </lineage>
</organism>
<feature type="domain" description="C2H2-type" evidence="5">
    <location>
        <begin position="520"/>
        <end position="541"/>
    </location>
</feature>
<name>A0A653CTZ4_CALMS</name>
<feature type="domain" description="C2H2-type" evidence="5">
    <location>
        <begin position="189"/>
        <end position="210"/>
    </location>
</feature>
<feature type="domain" description="C2H2-type" evidence="5">
    <location>
        <begin position="320"/>
        <end position="341"/>
    </location>
</feature>
<protein>
    <recommendedName>
        <fullName evidence="5">C2H2-type domain-containing protein</fullName>
    </recommendedName>
</protein>
<dbReference type="PROSITE" id="PS00028">
    <property type="entry name" value="ZINC_FINGER_C2H2_1"/>
    <property type="match status" value="6"/>
</dbReference>
<dbReference type="GO" id="GO:0005634">
    <property type="term" value="C:nucleus"/>
    <property type="evidence" value="ECO:0007669"/>
    <property type="project" value="TreeGrafter"/>
</dbReference>
<evidence type="ECO:0000256" key="1">
    <source>
        <dbReference type="ARBA" id="ARBA00022723"/>
    </source>
</evidence>
<reference evidence="6 7" key="1">
    <citation type="submission" date="2019-01" db="EMBL/GenBank/DDBJ databases">
        <authorList>
            <person name="Sayadi A."/>
        </authorList>
    </citation>
    <scope>NUCLEOTIDE SEQUENCE [LARGE SCALE GENOMIC DNA]</scope>
</reference>
<dbReference type="InterPro" id="IPR050688">
    <property type="entry name" value="Zinc_finger/UBP_domain"/>
</dbReference>